<protein>
    <recommendedName>
        <fullName evidence="2">NADP-dependent oxidoreductase domain-containing protein</fullName>
    </recommendedName>
</protein>
<evidence type="ECO:0000313" key="1">
    <source>
        <dbReference type="EMBL" id="KAE8343191.1"/>
    </source>
</evidence>
<dbReference type="SUPFAM" id="SSF51430">
    <property type="entry name" value="NAD(P)-linked oxidoreductase"/>
    <property type="match status" value="1"/>
</dbReference>
<dbReference type="InterPro" id="IPR036812">
    <property type="entry name" value="NAD(P)_OxRdtase_dom_sf"/>
</dbReference>
<accession>A0A5N6YCI5</accession>
<gene>
    <name evidence="1" type="ORF">BDV24DRAFT_33680</name>
</gene>
<organism evidence="1">
    <name type="scientific">Aspergillus arachidicola</name>
    <dbReference type="NCBI Taxonomy" id="656916"/>
    <lineage>
        <taxon>Eukaryota</taxon>
        <taxon>Fungi</taxon>
        <taxon>Dikarya</taxon>
        <taxon>Ascomycota</taxon>
        <taxon>Pezizomycotina</taxon>
        <taxon>Eurotiomycetes</taxon>
        <taxon>Eurotiomycetidae</taxon>
        <taxon>Eurotiales</taxon>
        <taxon>Aspergillaceae</taxon>
        <taxon>Aspergillus</taxon>
        <taxon>Aspergillus subgen. Circumdati</taxon>
    </lineage>
</organism>
<evidence type="ECO:0008006" key="2">
    <source>
        <dbReference type="Google" id="ProtNLM"/>
    </source>
</evidence>
<dbReference type="Proteomes" id="UP000325558">
    <property type="component" value="Unassembled WGS sequence"/>
</dbReference>
<sequence>MEYTRFPPPEVLICQSRQLISIFFLSHRVGDSGLYVSKAILGTASYGSSRWQEWILEEEAALPLLKHAFDVGINTWDTVGRL</sequence>
<dbReference type="Gene3D" id="3.20.20.100">
    <property type="entry name" value="NADP-dependent oxidoreductase domain"/>
    <property type="match status" value="1"/>
</dbReference>
<dbReference type="AlphaFoldDB" id="A0A5N6YCI5"/>
<dbReference type="EMBL" id="ML737130">
    <property type="protein sequence ID" value="KAE8343191.1"/>
    <property type="molecule type" value="Genomic_DNA"/>
</dbReference>
<dbReference type="OrthoDB" id="1720422at2759"/>
<reference evidence="1" key="1">
    <citation type="submission" date="2019-04" db="EMBL/GenBank/DDBJ databases">
        <title>Friends and foes A comparative genomics study of 23 Aspergillus species from section Flavi.</title>
        <authorList>
            <consortium name="DOE Joint Genome Institute"/>
            <person name="Kjaerbolling I."/>
            <person name="Vesth T."/>
            <person name="Frisvad J.C."/>
            <person name="Nybo J.L."/>
            <person name="Theobald S."/>
            <person name="Kildgaard S."/>
            <person name="Isbrandt T."/>
            <person name="Kuo A."/>
            <person name="Sato A."/>
            <person name="Lyhne E.K."/>
            <person name="Kogle M.E."/>
            <person name="Wiebenga A."/>
            <person name="Kun R.S."/>
            <person name="Lubbers R.J."/>
            <person name="Makela M.R."/>
            <person name="Barry K."/>
            <person name="Chovatia M."/>
            <person name="Clum A."/>
            <person name="Daum C."/>
            <person name="Haridas S."/>
            <person name="He G."/>
            <person name="LaButti K."/>
            <person name="Lipzen A."/>
            <person name="Mondo S."/>
            <person name="Riley R."/>
            <person name="Salamov A."/>
            <person name="Simmons B.A."/>
            <person name="Magnuson J.K."/>
            <person name="Henrissat B."/>
            <person name="Mortensen U.H."/>
            <person name="Larsen T.O."/>
            <person name="Devries R.P."/>
            <person name="Grigoriev I.V."/>
            <person name="Machida M."/>
            <person name="Baker S.E."/>
            <person name="Andersen M.R."/>
        </authorList>
    </citation>
    <scope>NUCLEOTIDE SEQUENCE</scope>
    <source>
        <strain evidence="1">CBS 117612</strain>
    </source>
</reference>
<name>A0A5N6YCI5_9EURO</name>
<proteinExistence type="predicted"/>